<feature type="compositionally biased region" description="Acidic residues" evidence="1">
    <location>
        <begin position="157"/>
        <end position="170"/>
    </location>
</feature>
<sequence length="182" mass="19947">MRREKALKRKEALERAKRNGSIVSFHSVNLRDAFAKSVDLMDVASEVPRNEWDTNSVETKSMSSPPPCVMRGSNPNTPKLSGQGGTANFDCKENQENPSNTNLLDIDEESLHRMTTTQASNEPSLQQGESKLKETSSSPSSSSSPPPPPPPPPSSPSEDEDEEIHEEDENGPSKKMLENVDT</sequence>
<accession>A0A812AL21</accession>
<comment type="caution">
    <text evidence="2">The sequence shown here is derived from an EMBL/GenBank/DDBJ whole genome shotgun (WGS) entry which is preliminary data.</text>
</comment>
<feature type="region of interest" description="Disordered" evidence="1">
    <location>
        <begin position="51"/>
        <end position="182"/>
    </location>
</feature>
<dbReference type="Proteomes" id="UP000597762">
    <property type="component" value="Unassembled WGS sequence"/>
</dbReference>
<feature type="compositionally biased region" description="Polar residues" evidence="1">
    <location>
        <begin position="113"/>
        <end position="129"/>
    </location>
</feature>
<dbReference type="OrthoDB" id="296522at2759"/>
<keyword evidence="3" id="KW-1185">Reference proteome</keyword>
<dbReference type="AlphaFoldDB" id="A0A812AL21"/>
<reference evidence="2" key="1">
    <citation type="submission" date="2021-01" db="EMBL/GenBank/DDBJ databases">
        <authorList>
            <person name="Li R."/>
            <person name="Bekaert M."/>
        </authorList>
    </citation>
    <scope>NUCLEOTIDE SEQUENCE</scope>
    <source>
        <strain evidence="2">Farmed</strain>
    </source>
</reference>
<gene>
    <name evidence="2" type="ORF">SPHA_103</name>
</gene>
<dbReference type="EMBL" id="CAHIKZ030000001">
    <property type="protein sequence ID" value="CAE1137430.1"/>
    <property type="molecule type" value="Genomic_DNA"/>
</dbReference>
<evidence type="ECO:0000313" key="3">
    <source>
        <dbReference type="Proteomes" id="UP000597762"/>
    </source>
</evidence>
<name>A0A812AL21_ACAPH</name>
<feature type="compositionally biased region" description="Pro residues" evidence="1">
    <location>
        <begin position="144"/>
        <end position="155"/>
    </location>
</feature>
<evidence type="ECO:0000256" key="1">
    <source>
        <dbReference type="SAM" id="MobiDB-lite"/>
    </source>
</evidence>
<feature type="compositionally biased region" description="Basic and acidic residues" evidence="1">
    <location>
        <begin position="171"/>
        <end position="182"/>
    </location>
</feature>
<organism evidence="2 3">
    <name type="scientific">Acanthosepion pharaonis</name>
    <name type="common">Pharaoh cuttlefish</name>
    <name type="synonym">Sepia pharaonis</name>
    <dbReference type="NCBI Taxonomy" id="158019"/>
    <lineage>
        <taxon>Eukaryota</taxon>
        <taxon>Metazoa</taxon>
        <taxon>Spiralia</taxon>
        <taxon>Lophotrochozoa</taxon>
        <taxon>Mollusca</taxon>
        <taxon>Cephalopoda</taxon>
        <taxon>Coleoidea</taxon>
        <taxon>Decapodiformes</taxon>
        <taxon>Sepiida</taxon>
        <taxon>Sepiina</taxon>
        <taxon>Sepiidae</taxon>
        <taxon>Acanthosepion</taxon>
    </lineage>
</organism>
<protein>
    <submittedName>
        <fullName evidence="2">KCNB1</fullName>
    </submittedName>
</protein>
<evidence type="ECO:0000313" key="2">
    <source>
        <dbReference type="EMBL" id="CAE1137430.1"/>
    </source>
</evidence>
<proteinExistence type="predicted"/>
<feature type="compositionally biased region" description="Polar residues" evidence="1">
    <location>
        <begin position="53"/>
        <end position="63"/>
    </location>
</feature>